<dbReference type="InterPro" id="IPR029061">
    <property type="entry name" value="THDP-binding"/>
</dbReference>
<comment type="cofactor">
    <cofactor evidence="1">
        <name>thiamine diphosphate</name>
        <dbReference type="ChEBI" id="CHEBI:58937"/>
    </cofactor>
</comment>
<protein>
    <submittedName>
        <fullName evidence="8">Thiamine pyrophosphate-binding protein</fullName>
    </submittedName>
</protein>
<dbReference type="GO" id="GO:0006082">
    <property type="term" value="P:organic acid metabolic process"/>
    <property type="evidence" value="ECO:0007669"/>
    <property type="project" value="UniProtKB-ARBA"/>
</dbReference>
<evidence type="ECO:0000256" key="2">
    <source>
        <dbReference type="ARBA" id="ARBA00007812"/>
    </source>
</evidence>
<evidence type="ECO:0000259" key="7">
    <source>
        <dbReference type="Pfam" id="PF02776"/>
    </source>
</evidence>
<evidence type="ECO:0000256" key="4">
    <source>
        <dbReference type="RuleBase" id="RU362132"/>
    </source>
</evidence>
<dbReference type="Gene3D" id="3.40.50.1220">
    <property type="entry name" value="TPP-binding domain"/>
    <property type="match status" value="1"/>
</dbReference>
<comment type="similarity">
    <text evidence="2 4">Belongs to the TPP enzyme family.</text>
</comment>
<dbReference type="InterPro" id="IPR011766">
    <property type="entry name" value="TPP_enzyme_TPP-bd"/>
</dbReference>
<organism evidence="8 9">
    <name type="scientific">Halosolutus amylolyticus</name>
    <dbReference type="NCBI Taxonomy" id="2932267"/>
    <lineage>
        <taxon>Archaea</taxon>
        <taxon>Methanobacteriati</taxon>
        <taxon>Methanobacteriota</taxon>
        <taxon>Stenosarchaea group</taxon>
        <taxon>Halobacteria</taxon>
        <taxon>Halobacteriales</taxon>
        <taxon>Natrialbaceae</taxon>
        <taxon>Halosolutus</taxon>
    </lineage>
</organism>
<feature type="domain" description="Thiamine pyrophosphate enzyme TPP-binding" evidence="6">
    <location>
        <begin position="387"/>
        <end position="521"/>
    </location>
</feature>
<evidence type="ECO:0000313" key="8">
    <source>
        <dbReference type="EMBL" id="MFC4541143.1"/>
    </source>
</evidence>
<name>A0ABD5PL37_9EURY</name>
<evidence type="ECO:0000256" key="3">
    <source>
        <dbReference type="ARBA" id="ARBA00023052"/>
    </source>
</evidence>
<feature type="domain" description="Thiamine pyrophosphate enzyme N-terminal TPP-binding" evidence="7">
    <location>
        <begin position="4"/>
        <end position="112"/>
    </location>
</feature>
<keyword evidence="3 4" id="KW-0786">Thiamine pyrophosphate</keyword>
<dbReference type="PANTHER" id="PTHR18968:SF166">
    <property type="entry name" value="2-HYDROXYACYL-COA LYASE 2"/>
    <property type="match status" value="1"/>
</dbReference>
<evidence type="ECO:0000259" key="5">
    <source>
        <dbReference type="Pfam" id="PF00205"/>
    </source>
</evidence>
<evidence type="ECO:0000259" key="6">
    <source>
        <dbReference type="Pfam" id="PF02775"/>
    </source>
</evidence>
<reference evidence="8 9" key="1">
    <citation type="journal article" date="2019" name="Int. J. Syst. Evol. Microbiol.">
        <title>The Global Catalogue of Microorganisms (GCM) 10K type strain sequencing project: providing services to taxonomists for standard genome sequencing and annotation.</title>
        <authorList>
            <consortium name="The Broad Institute Genomics Platform"/>
            <consortium name="The Broad Institute Genome Sequencing Center for Infectious Disease"/>
            <person name="Wu L."/>
            <person name="Ma J."/>
        </authorList>
    </citation>
    <scope>NUCLEOTIDE SEQUENCE [LARGE SCALE GENOMIC DNA]</scope>
    <source>
        <strain evidence="8 9">WLHS5</strain>
    </source>
</reference>
<keyword evidence="9" id="KW-1185">Reference proteome</keyword>
<dbReference type="CDD" id="cd02004">
    <property type="entry name" value="TPP_BZL_OCoD_HPCL"/>
    <property type="match status" value="1"/>
</dbReference>
<dbReference type="Pfam" id="PF02775">
    <property type="entry name" value="TPP_enzyme_C"/>
    <property type="match status" value="1"/>
</dbReference>
<accession>A0ABD5PL37</accession>
<evidence type="ECO:0000256" key="1">
    <source>
        <dbReference type="ARBA" id="ARBA00001964"/>
    </source>
</evidence>
<dbReference type="EMBL" id="JBHSFA010000002">
    <property type="protein sequence ID" value="MFC4541143.1"/>
    <property type="molecule type" value="Genomic_DNA"/>
</dbReference>
<dbReference type="CDD" id="cd07035">
    <property type="entry name" value="TPP_PYR_POX_like"/>
    <property type="match status" value="1"/>
</dbReference>
<dbReference type="SUPFAM" id="SSF52467">
    <property type="entry name" value="DHS-like NAD/FAD-binding domain"/>
    <property type="match status" value="1"/>
</dbReference>
<gene>
    <name evidence="8" type="ORF">ACFO5R_04275</name>
</gene>
<proteinExistence type="inferred from homology"/>
<dbReference type="PANTHER" id="PTHR18968">
    <property type="entry name" value="THIAMINE PYROPHOSPHATE ENZYMES"/>
    <property type="match status" value="1"/>
</dbReference>
<evidence type="ECO:0000313" key="9">
    <source>
        <dbReference type="Proteomes" id="UP001595898"/>
    </source>
</evidence>
<dbReference type="Pfam" id="PF02776">
    <property type="entry name" value="TPP_enzyme_N"/>
    <property type="match status" value="1"/>
</dbReference>
<dbReference type="InterPro" id="IPR012000">
    <property type="entry name" value="Thiamin_PyroP_enz_cen_dom"/>
</dbReference>
<dbReference type="SUPFAM" id="SSF52518">
    <property type="entry name" value="Thiamin diphosphate-binding fold (THDP-binding)"/>
    <property type="match status" value="2"/>
</dbReference>
<dbReference type="RefSeq" id="WP_250139286.1">
    <property type="nucleotide sequence ID" value="NZ_JALIQP010000001.1"/>
</dbReference>
<dbReference type="AlphaFoldDB" id="A0ABD5PL37"/>
<comment type="caution">
    <text evidence="8">The sequence shown here is derived from an EMBL/GenBank/DDBJ whole genome shotgun (WGS) entry which is preliminary data.</text>
</comment>
<dbReference type="InterPro" id="IPR012001">
    <property type="entry name" value="Thiamin_PyroP_enz_TPP-bd_dom"/>
</dbReference>
<feature type="domain" description="Thiamine pyrophosphate enzyme central" evidence="5">
    <location>
        <begin position="188"/>
        <end position="314"/>
    </location>
</feature>
<dbReference type="InterPro" id="IPR029035">
    <property type="entry name" value="DHS-like_NAD/FAD-binding_dom"/>
</dbReference>
<dbReference type="Pfam" id="PF00205">
    <property type="entry name" value="TPP_enzyme_M"/>
    <property type="match status" value="1"/>
</dbReference>
<dbReference type="InterPro" id="IPR045229">
    <property type="entry name" value="TPP_enz"/>
</dbReference>
<dbReference type="Gene3D" id="3.40.50.970">
    <property type="match status" value="2"/>
</dbReference>
<dbReference type="GO" id="GO:0044272">
    <property type="term" value="P:sulfur compound biosynthetic process"/>
    <property type="evidence" value="ECO:0007669"/>
    <property type="project" value="UniProtKB-ARBA"/>
</dbReference>
<dbReference type="Proteomes" id="UP001595898">
    <property type="component" value="Unassembled WGS sequence"/>
</dbReference>
<sequence length="558" mass="58423">MAKTGAELAAESLADLTERVYGLCGGHIQPIWDAVADTDASIIDTRDERAAVHGAHADAEVTGDLGVALVTAGPGFTNALTGIANASTFGTPLLIVTGYPPVPQFDRGALQSIPHRDMSEAVTVTDRTVYEADRVREYLFEAAAAALDERGPAVVEIPTDVLRATATRVRDRQVPTGPTDPAAPEDAIAGAADALRDADRPVAVLGRGSRDAAAEIRAFVESTAVPVLTTAGSKGVVPESNDYCVPGARGDAMGEADCYLLLGKRLDFTLGYGSPAVYGDATFVQVDVDADALRRNRTPDVAVRGTVPSVVSALTDRLDGPLGVPGWAEGLQTTHEDRAARLTERKTADDTPIHPYRVCGAIERAIDDDAIVICDGGDALSFGRVAIPTANPRGYLDPGPLGCLGVGLPFAIGASLAQRETDVVCFTGDGSLGFNLADLETAVRQEADVTIVVANNAAWNIERYDQLENYDREVGSELGHVAFDEVAAGLGADGVSVSDPAALDETVERAVETDGPVVVDVPVDTEAVSPDAANGLARVPEYQPLDAWDDAEREYRQG</sequence>